<comment type="caution">
    <text evidence="2">The sequence shown here is derived from an EMBL/GenBank/DDBJ whole genome shotgun (WGS) entry which is preliminary data.</text>
</comment>
<reference evidence="2" key="1">
    <citation type="submission" date="2020-06" db="EMBL/GenBank/DDBJ databases">
        <authorList>
            <person name="Li T."/>
            <person name="Hu X."/>
            <person name="Zhang T."/>
            <person name="Song X."/>
            <person name="Zhang H."/>
            <person name="Dai N."/>
            <person name="Sheng W."/>
            <person name="Hou X."/>
            <person name="Wei L."/>
        </authorList>
    </citation>
    <scope>NUCLEOTIDE SEQUENCE</scope>
    <source>
        <strain evidence="2">KEN1</strain>
        <tissue evidence="2">Leaf</tissue>
    </source>
</reference>
<proteinExistence type="predicted"/>
<keyword evidence="1" id="KW-0472">Membrane</keyword>
<dbReference type="EMBL" id="JACGWN010000003">
    <property type="protein sequence ID" value="KAL0456354.1"/>
    <property type="molecule type" value="Genomic_DNA"/>
</dbReference>
<dbReference type="InterPro" id="IPR004158">
    <property type="entry name" value="DUF247_pln"/>
</dbReference>
<keyword evidence="1" id="KW-1133">Transmembrane helix</keyword>
<protein>
    <submittedName>
        <fullName evidence="2">Uncharacterized protein</fullName>
    </submittedName>
</protein>
<accession>A0AAW2XQY5</accession>
<evidence type="ECO:0000256" key="1">
    <source>
        <dbReference type="SAM" id="Phobius"/>
    </source>
</evidence>
<dbReference type="PANTHER" id="PTHR31549:SF129">
    <property type="entry name" value="DUF4220 DOMAIN-CONTAINING PROTEIN"/>
    <property type="match status" value="1"/>
</dbReference>
<organism evidence="2">
    <name type="scientific">Sesamum latifolium</name>
    <dbReference type="NCBI Taxonomy" id="2727402"/>
    <lineage>
        <taxon>Eukaryota</taxon>
        <taxon>Viridiplantae</taxon>
        <taxon>Streptophyta</taxon>
        <taxon>Embryophyta</taxon>
        <taxon>Tracheophyta</taxon>
        <taxon>Spermatophyta</taxon>
        <taxon>Magnoliopsida</taxon>
        <taxon>eudicotyledons</taxon>
        <taxon>Gunneridae</taxon>
        <taxon>Pentapetalae</taxon>
        <taxon>asterids</taxon>
        <taxon>lamiids</taxon>
        <taxon>Lamiales</taxon>
        <taxon>Pedaliaceae</taxon>
        <taxon>Sesamum</taxon>
    </lineage>
</organism>
<gene>
    <name evidence="2" type="ORF">Slati_0974600</name>
</gene>
<feature type="transmembrane region" description="Helical" evidence="1">
    <location>
        <begin position="407"/>
        <end position="430"/>
    </location>
</feature>
<dbReference type="Pfam" id="PF03140">
    <property type="entry name" value="DUF247"/>
    <property type="match status" value="1"/>
</dbReference>
<keyword evidence="1" id="KW-0812">Transmembrane</keyword>
<sequence length="442" mass="50980">MNSSTGEITEEEAAGASASAYSSVSYIAIPVQASSSLLTDWQIHRVPQQMRRKDQTSYLYDPIMVSYGPYHHGKPHLRQAEEFKPQVLNLLFSDTGRDKDFFMTMILKWIDHIRSCYVGISRDVYDDVKLAEMMLADASLILYLLDVQGRKSDIESFVLISRKALGLTGVELIMRDLYVLENQIPYWIVHYLNNFSPRRLQGPIVSPTIQPLHLLAIDHAVLVGWQKETHVVVQVQSKSKLRWISREKGSIIDDNLEKLSRPFRSVMDLKAKGIRFRPSSKVLMDIRFESYHFHGQLHLPSWHITEDFKYKCSNMIAFELSPGIFFGIGVTSYVNFMKSLIQSPDDVKELREKGIYSNKEVVQMFEEMDTYGLEEKDDLKMRIEKHCSNKAKTWMAELLHTYFRSPWTALALCAAIVALCLASLQGYYAIRRANNHQHKRKT</sequence>
<dbReference type="PANTHER" id="PTHR31549">
    <property type="entry name" value="PROTEIN, PUTATIVE (DUF247)-RELATED-RELATED"/>
    <property type="match status" value="1"/>
</dbReference>
<reference evidence="2" key="2">
    <citation type="journal article" date="2024" name="Plant">
        <title>Genomic evolution and insights into agronomic trait innovations of Sesamum species.</title>
        <authorList>
            <person name="Miao H."/>
            <person name="Wang L."/>
            <person name="Qu L."/>
            <person name="Liu H."/>
            <person name="Sun Y."/>
            <person name="Le M."/>
            <person name="Wang Q."/>
            <person name="Wei S."/>
            <person name="Zheng Y."/>
            <person name="Lin W."/>
            <person name="Duan Y."/>
            <person name="Cao H."/>
            <person name="Xiong S."/>
            <person name="Wang X."/>
            <person name="Wei L."/>
            <person name="Li C."/>
            <person name="Ma Q."/>
            <person name="Ju M."/>
            <person name="Zhao R."/>
            <person name="Li G."/>
            <person name="Mu C."/>
            <person name="Tian Q."/>
            <person name="Mei H."/>
            <person name="Zhang T."/>
            <person name="Gao T."/>
            <person name="Zhang H."/>
        </authorList>
    </citation>
    <scope>NUCLEOTIDE SEQUENCE</scope>
    <source>
        <strain evidence="2">KEN1</strain>
    </source>
</reference>
<dbReference type="AlphaFoldDB" id="A0AAW2XQY5"/>
<evidence type="ECO:0000313" key="2">
    <source>
        <dbReference type="EMBL" id="KAL0456354.1"/>
    </source>
</evidence>
<name>A0AAW2XQY5_9LAMI</name>